<dbReference type="GO" id="GO:0005737">
    <property type="term" value="C:cytoplasm"/>
    <property type="evidence" value="ECO:0000318"/>
    <property type="project" value="GO_Central"/>
</dbReference>
<dbReference type="Gene3D" id="3.60.21.10">
    <property type="match status" value="1"/>
</dbReference>
<evidence type="ECO:0000256" key="2">
    <source>
        <dbReference type="SAM" id="MobiDB-lite"/>
    </source>
</evidence>
<dbReference type="eggNOG" id="KOG0374">
    <property type="taxonomic scope" value="Eukaryota"/>
</dbReference>
<dbReference type="EMBL" id="DS113195">
    <property type="protein sequence ID" value="EAY20777.1"/>
    <property type="molecule type" value="Genomic_DNA"/>
</dbReference>
<dbReference type="SUPFAM" id="SSF56300">
    <property type="entry name" value="Metallo-dependent phosphatases"/>
    <property type="match status" value="1"/>
</dbReference>
<evidence type="ECO:0000256" key="1">
    <source>
        <dbReference type="RuleBase" id="RU004273"/>
    </source>
</evidence>
<dbReference type="KEGG" id="tva:5466321"/>
<feature type="compositionally biased region" description="Polar residues" evidence="2">
    <location>
        <begin position="346"/>
        <end position="361"/>
    </location>
</feature>
<evidence type="ECO:0000313" key="5">
    <source>
        <dbReference type="Proteomes" id="UP000001542"/>
    </source>
</evidence>
<dbReference type="AlphaFoldDB" id="A2DFS4"/>
<dbReference type="InParanoid" id="A2DFS4"/>
<reference evidence="4" key="1">
    <citation type="submission" date="2006-10" db="EMBL/GenBank/DDBJ databases">
        <authorList>
            <person name="Amadeo P."/>
            <person name="Zhao Q."/>
            <person name="Wortman J."/>
            <person name="Fraser-Liggett C."/>
            <person name="Carlton J."/>
        </authorList>
    </citation>
    <scope>NUCLEOTIDE SEQUENCE</scope>
    <source>
        <strain evidence="4">G3</strain>
    </source>
</reference>
<dbReference type="SMART" id="SM00156">
    <property type="entry name" value="PP2Ac"/>
    <property type="match status" value="1"/>
</dbReference>
<accession>A2DFS4</accession>
<organism evidence="4 5">
    <name type="scientific">Trichomonas vaginalis (strain ATCC PRA-98 / G3)</name>
    <dbReference type="NCBI Taxonomy" id="412133"/>
    <lineage>
        <taxon>Eukaryota</taxon>
        <taxon>Metamonada</taxon>
        <taxon>Parabasalia</taxon>
        <taxon>Trichomonadida</taxon>
        <taxon>Trichomonadidae</taxon>
        <taxon>Trichomonas</taxon>
    </lineage>
</organism>
<name>A2DFS4_TRIV3</name>
<comment type="similarity">
    <text evidence="1">Belongs to the PPP phosphatase family.</text>
</comment>
<dbReference type="VEuPathDB" id="TrichDB:TVAG_391610"/>
<feature type="compositionally biased region" description="Low complexity" evidence="2">
    <location>
        <begin position="386"/>
        <end position="397"/>
    </location>
</feature>
<dbReference type="PRINTS" id="PR00114">
    <property type="entry name" value="STPHPHTASE"/>
</dbReference>
<evidence type="ECO:0000313" key="4">
    <source>
        <dbReference type="EMBL" id="EAY20777.1"/>
    </source>
</evidence>
<proteinExistence type="inferred from homology"/>
<comment type="catalytic activity">
    <reaction evidence="1">
        <text>O-phospho-L-threonyl-[protein] + H2O = L-threonyl-[protein] + phosphate</text>
        <dbReference type="Rhea" id="RHEA:47004"/>
        <dbReference type="Rhea" id="RHEA-COMP:11060"/>
        <dbReference type="Rhea" id="RHEA-COMP:11605"/>
        <dbReference type="ChEBI" id="CHEBI:15377"/>
        <dbReference type="ChEBI" id="CHEBI:30013"/>
        <dbReference type="ChEBI" id="CHEBI:43474"/>
        <dbReference type="ChEBI" id="CHEBI:61977"/>
        <dbReference type="EC" id="3.1.3.16"/>
    </reaction>
</comment>
<feature type="compositionally biased region" description="Polar residues" evidence="2">
    <location>
        <begin position="326"/>
        <end position="335"/>
    </location>
</feature>
<feature type="region of interest" description="Disordered" evidence="2">
    <location>
        <begin position="324"/>
        <end position="418"/>
    </location>
</feature>
<dbReference type="InterPro" id="IPR004843">
    <property type="entry name" value="Calcineurin-like_PHP"/>
</dbReference>
<evidence type="ECO:0000259" key="3">
    <source>
        <dbReference type="PROSITE" id="PS00125"/>
    </source>
</evidence>
<dbReference type="PANTHER" id="PTHR11668">
    <property type="entry name" value="SERINE/THREONINE PROTEIN PHOSPHATASE"/>
    <property type="match status" value="1"/>
</dbReference>
<dbReference type="InterPro" id="IPR006186">
    <property type="entry name" value="Ser/Thr-sp_prot-phosphatase"/>
</dbReference>
<dbReference type="FunFam" id="3.60.21.10:FF:000097">
    <property type="entry name" value="Serine/threonine-protein phosphatase"/>
    <property type="match status" value="1"/>
</dbReference>
<dbReference type="GO" id="GO:0005634">
    <property type="term" value="C:nucleus"/>
    <property type="evidence" value="ECO:0000318"/>
    <property type="project" value="GO_Central"/>
</dbReference>
<dbReference type="Pfam" id="PF00149">
    <property type="entry name" value="Metallophos"/>
    <property type="match status" value="1"/>
</dbReference>
<dbReference type="PANTHER" id="PTHR11668:SF494">
    <property type="entry name" value="PROTEIN PHOSPHATASE, PUTATIVE-RELATED"/>
    <property type="match status" value="1"/>
</dbReference>
<dbReference type="Proteomes" id="UP000001542">
    <property type="component" value="Unassembled WGS sequence"/>
</dbReference>
<dbReference type="GO" id="GO:0004722">
    <property type="term" value="F:protein serine/threonine phosphatase activity"/>
    <property type="evidence" value="ECO:0000318"/>
    <property type="project" value="GO_Central"/>
</dbReference>
<reference evidence="4" key="2">
    <citation type="journal article" date="2007" name="Science">
        <title>Draft genome sequence of the sexually transmitted pathogen Trichomonas vaginalis.</title>
        <authorList>
            <person name="Carlton J.M."/>
            <person name="Hirt R.P."/>
            <person name="Silva J.C."/>
            <person name="Delcher A.L."/>
            <person name="Schatz M."/>
            <person name="Zhao Q."/>
            <person name="Wortman J.R."/>
            <person name="Bidwell S.L."/>
            <person name="Alsmark U.C.M."/>
            <person name="Besteiro S."/>
            <person name="Sicheritz-Ponten T."/>
            <person name="Noel C.J."/>
            <person name="Dacks J.B."/>
            <person name="Foster P.G."/>
            <person name="Simillion C."/>
            <person name="Van de Peer Y."/>
            <person name="Miranda-Saavedra D."/>
            <person name="Barton G.J."/>
            <person name="Westrop G.D."/>
            <person name="Mueller S."/>
            <person name="Dessi D."/>
            <person name="Fiori P.L."/>
            <person name="Ren Q."/>
            <person name="Paulsen I."/>
            <person name="Zhang H."/>
            <person name="Bastida-Corcuera F.D."/>
            <person name="Simoes-Barbosa A."/>
            <person name="Brown M.T."/>
            <person name="Hayes R.D."/>
            <person name="Mukherjee M."/>
            <person name="Okumura C.Y."/>
            <person name="Schneider R."/>
            <person name="Smith A.J."/>
            <person name="Vanacova S."/>
            <person name="Villalvazo M."/>
            <person name="Haas B.J."/>
            <person name="Pertea M."/>
            <person name="Feldblyum T.V."/>
            <person name="Utterback T.R."/>
            <person name="Shu C.L."/>
            <person name="Osoegawa K."/>
            <person name="de Jong P.J."/>
            <person name="Hrdy I."/>
            <person name="Horvathova L."/>
            <person name="Zubacova Z."/>
            <person name="Dolezal P."/>
            <person name="Malik S.B."/>
            <person name="Logsdon J.M. Jr."/>
            <person name="Henze K."/>
            <person name="Gupta A."/>
            <person name="Wang C.C."/>
            <person name="Dunne R.L."/>
            <person name="Upcroft J.A."/>
            <person name="Upcroft P."/>
            <person name="White O."/>
            <person name="Salzberg S.L."/>
            <person name="Tang P."/>
            <person name="Chiu C.-H."/>
            <person name="Lee Y.-S."/>
            <person name="Embley T.M."/>
            <person name="Coombs G.H."/>
            <person name="Mottram J.C."/>
            <person name="Tachezy J."/>
            <person name="Fraser-Liggett C.M."/>
            <person name="Johnson P.J."/>
        </authorList>
    </citation>
    <scope>NUCLEOTIDE SEQUENCE [LARGE SCALE GENOMIC DNA]</scope>
    <source>
        <strain evidence="4">G3</strain>
    </source>
</reference>
<dbReference type="InterPro" id="IPR029052">
    <property type="entry name" value="Metallo-depent_PP-like"/>
</dbReference>
<dbReference type="SMR" id="A2DFS4"/>
<dbReference type="CDD" id="cd00144">
    <property type="entry name" value="MPP_PPP_family"/>
    <property type="match status" value="1"/>
</dbReference>
<dbReference type="EC" id="3.1.3.16" evidence="1"/>
<gene>
    <name evidence="4" type="ORF">TVAG_391610</name>
</gene>
<dbReference type="RefSeq" id="XP_001581763.1">
    <property type="nucleotide sequence ID" value="XM_001581713.1"/>
</dbReference>
<dbReference type="STRING" id="5722.A2DFS4"/>
<keyword evidence="1" id="KW-0378">Hydrolase</keyword>
<feature type="domain" description="Serine/threonine specific protein phosphatases" evidence="3">
    <location>
        <begin position="123"/>
        <end position="128"/>
    </location>
</feature>
<dbReference type="InterPro" id="IPR050341">
    <property type="entry name" value="PP1_catalytic_subunit"/>
</dbReference>
<keyword evidence="5" id="KW-1185">Reference proteome</keyword>
<protein>
    <recommendedName>
        <fullName evidence="1">Serine/threonine-protein phosphatase</fullName>
        <ecNumber evidence="1">3.1.3.16</ecNumber>
    </recommendedName>
</protein>
<dbReference type="VEuPathDB" id="TrichDB:TVAGG3_0322990"/>
<dbReference type="PROSITE" id="PS00125">
    <property type="entry name" value="SER_THR_PHOSPHATASE"/>
    <property type="match status" value="1"/>
</dbReference>
<sequence>MSKFINAYSRYFGDKNFDATKLGTSECPIPKFSSSDILNLCKLTRSELSNDKSLLSLAGDFTIVGDLHGNIRDLIRIFALAGSPLTNKYLFVGDYVDRGNFSIEVVTLLLALKHEHPDSIFLLRGNHEFEEMNGIYGFREECLKEYGLDVYDACNKCFALMPFAAILNGKVFVVHGGLSPTLLDTCQIMSIPKPVITYKSTPYEQLVTNIVWSDPTTTTSNYGPSTRKMGCTFGITALKNFLSYNKLQVLIRGHQCVQNGVEKFENDHLYTVFSSSSYSKSSANKSGIIQIIQKHIKCFNFPAIPVLKREDAVFEQLSHETRPRKNTFTLGTSVSPVKPNGKGSLSPASSQTTPRKMQPSSLPIKEFKSPRPELSSMFMSPSQIDSPSPSGTPSFSFKRSPRVDETPKKVYPLPKSPR</sequence>